<gene>
    <name evidence="5" type="ORF">LRS13_06245</name>
</gene>
<dbReference type="InterPro" id="IPR011344">
    <property type="entry name" value="ssDNA-bd"/>
</dbReference>
<reference evidence="6" key="1">
    <citation type="submission" date="2021-11" db="EMBL/GenBank/DDBJ databases">
        <title>Cultivation dependent microbiological survey of springs from the worlds oldest radium mine currently devoted to the extraction of radon-saturated water.</title>
        <authorList>
            <person name="Kapinusova G."/>
            <person name="Smrhova T."/>
            <person name="Strejcek M."/>
            <person name="Suman J."/>
            <person name="Jani K."/>
            <person name="Pajer P."/>
            <person name="Uhlik O."/>
        </authorList>
    </citation>
    <scope>NUCLEOTIDE SEQUENCE [LARGE SCALE GENOMIC DNA]</scope>
    <source>
        <strain evidence="6">J379</strain>
    </source>
</reference>
<sequence length="131" mass="14287">MNRWTGTGHLTKDPKFLETENGTSICTLRIAVKRAGKQGHDGYFDVKCFDAQASACMQYLKAGREVAIDGRLLFDEFKTQDGAYASRVYIVGERVEFLASRNRTNGQASPEPSPEEPAATGGEAREANPAA</sequence>
<dbReference type="Proteomes" id="UP001058860">
    <property type="component" value="Chromosome"/>
</dbReference>
<keyword evidence="1 2" id="KW-0238">DNA-binding</keyword>
<dbReference type="InterPro" id="IPR012340">
    <property type="entry name" value="NA-bd_OB-fold"/>
</dbReference>
<dbReference type="CDD" id="cd04496">
    <property type="entry name" value="SSB_OBF"/>
    <property type="match status" value="1"/>
</dbReference>
<dbReference type="GO" id="GO:0003677">
    <property type="term" value="F:DNA binding"/>
    <property type="evidence" value="ECO:0007669"/>
    <property type="project" value="UniProtKB-KW"/>
</dbReference>
<dbReference type="PROSITE" id="PS50935">
    <property type="entry name" value="SSB"/>
    <property type="match status" value="1"/>
</dbReference>
<evidence type="ECO:0000313" key="6">
    <source>
        <dbReference type="Proteomes" id="UP001058860"/>
    </source>
</evidence>
<proteinExistence type="predicted"/>
<protein>
    <recommendedName>
        <fullName evidence="2 3">Single-stranded DNA-binding protein</fullName>
    </recommendedName>
</protein>
<organism evidence="5 6">
    <name type="scientific">Svornostia abyssi</name>
    <dbReference type="NCBI Taxonomy" id="2898438"/>
    <lineage>
        <taxon>Bacteria</taxon>
        <taxon>Bacillati</taxon>
        <taxon>Actinomycetota</taxon>
        <taxon>Thermoleophilia</taxon>
        <taxon>Solirubrobacterales</taxon>
        <taxon>Baekduiaceae</taxon>
        <taxon>Svornostia</taxon>
    </lineage>
</organism>
<feature type="region of interest" description="Disordered" evidence="4">
    <location>
        <begin position="101"/>
        <end position="131"/>
    </location>
</feature>
<accession>A0ABY5PKG8</accession>
<dbReference type="PIRSF" id="PIRSF002070">
    <property type="entry name" value="SSB"/>
    <property type="match status" value="1"/>
</dbReference>
<evidence type="ECO:0000256" key="1">
    <source>
        <dbReference type="ARBA" id="ARBA00023125"/>
    </source>
</evidence>
<dbReference type="RefSeq" id="WP_353865591.1">
    <property type="nucleotide sequence ID" value="NZ_CP088295.1"/>
</dbReference>
<keyword evidence="6" id="KW-1185">Reference proteome</keyword>
<dbReference type="Pfam" id="PF00436">
    <property type="entry name" value="SSB"/>
    <property type="match status" value="1"/>
</dbReference>
<dbReference type="Gene3D" id="2.40.50.140">
    <property type="entry name" value="Nucleic acid-binding proteins"/>
    <property type="match status" value="1"/>
</dbReference>
<dbReference type="SUPFAM" id="SSF50249">
    <property type="entry name" value="Nucleic acid-binding proteins"/>
    <property type="match status" value="1"/>
</dbReference>
<evidence type="ECO:0000256" key="2">
    <source>
        <dbReference type="PIRNR" id="PIRNR002070"/>
    </source>
</evidence>
<dbReference type="InterPro" id="IPR000424">
    <property type="entry name" value="Primosome_PriB/ssb"/>
</dbReference>
<evidence type="ECO:0000256" key="4">
    <source>
        <dbReference type="SAM" id="MobiDB-lite"/>
    </source>
</evidence>
<evidence type="ECO:0000256" key="3">
    <source>
        <dbReference type="RuleBase" id="RU000524"/>
    </source>
</evidence>
<dbReference type="NCBIfam" id="TIGR00621">
    <property type="entry name" value="ssb"/>
    <property type="match status" value="1"/>
</dbReference>
<name>A0ABY5PKG8_9ACTN</name>
<dbReference type="EMBL" id="CP088295">
    <property type="protein sequence ID" value="UUY05126.1"/>
    <property type="molecule type" value="Genomic_DNA"/>
</dbReference>
<evidence type="ECO:0000313" key="5">
    <source>
        <dbReference type="EMBL" id="UUY05126.1"/>
    </source>
</evidence>